<evidence type="ECO:0000313" key="3">
    <source>
        <dbReference type="Proteomes" id="UP000308724"/>
    </source>
</evidence>
<feature type="compositionally biased region" description="Basic and acidic residues" evidence="1">
    <location>
        <begin position="1782"/>
        <end position="1806"/>
    </location>
</feature>
<feature type="compositionally biased region" description="Basic and acidic residues" evidence="1">
    <location>
        <begin position="153"/>
        <end position="178"/>
    </location>
</feature>
<reference evidence="2 3" key="1">
    <citation type="submission" date="2018-10" db="EMBL/GenBank/DDBJ databases">
        <title>Fifty Aureobasidium pullulans genomes reveal a recombining polyextremotolerant generalist.</title>
        <authorList>
            <person name="Gostincar C."/>
            <person name="Turk M."/>
            <person name="Zajc J."/>
            <person name="Gunde-Cimerman N."/>
        </authorList>
    </citation>
    <scope>NUCLEOTIDE SEQUENCE [LARGE SCALE GENOMIC DNA]</scope>
    <source>
        <strain evidence="2 3">EXF-1645</strain>
    </source>
</reference>
<proteinExistence type="predicted"/>
<feature type="region of interest" description="Disordered" evidence="1">
    <location>
        <begin position="1683"/>
        <end position="1856"/>
    </location>
</feature>
<feature type="compositionally biased region" description="Low complexity" evidence="1">
    <location>
        <begin position="332"/>
        <end position="341"/>
    </location>
</feature>
<feature type="region of interest" description="Disordered" evidence="1">
    <location>
        <begin position="63"/>
        <end position="96"/>
    </location>
</feature>
<feature type="compositionally biased region" description="Basic and acidic residues" evidence="1">
    <location>
        <begin position="1158"/>
        <end position="1173"/>
    </location>
</feature>
<feature type="compositionally biased region" description="Low complexity" evidence="1">
    <location>
        <begin position="1205"/>
        <end position="1226"/>
    </location>
</feature>
<feature type="region of interest" description="Disordered" evidence="1">
    <location>
        <begin position="945"/>
        <end position="1279"/>
    </location>
</feature>
<feature type="compositionally biased region" description="Basic and acidic residues" evidence="1">
    <location>
        <begin position="1760"/>
        <end position="1770"/>
    </location>
</feature>
<feature type="compositionally biased region" description="Basic residues" evidence="1">
    <location>
        <begin position="533"/>
        <end position="543"/>
    </location>
</feature>
<accession>A0A4T0C0P5</accession>
<feature type="compositionally biased region" description="Basic and acidic residues" evidence="1">
    <location>
        <begin position="1738"/>
        <end position="1753"/>
    </location>
</feature>
<dbReference type="EMBL" id="QZBZ01000054">
    <property type="protein sequence ID" value="TIA38965.1"/>
    <property type="molecule type" value="Genomic_DNA"/>
</dbReference>
<protein>
    <submittedName>
        <fullName evidence="2">Uncharacterized protein</fullName>
    </submittedName>
</protein>
<feature type="compositionally biased region" description="Low complexity" evidence="1">
    <location>
        <begin position="1086"/>
        <end position="1095"/>
    </location>
</feature>
<feature type="compositionally biased region" description="Low complexity" evidence="1">
    <location>
        <begin position="230"/>
        <end position="247"/>
    </location>
</feature>
<evidence type="ECO:0000313" key="2">
    <source>
        <dbReference type="EMBL" id="TIA38965.1"/>
    </source>
</evidence>
<feature type="compositionally biased region" description="Low complexity" evidence="1">
    <location>
        <begin position="194"/>
        <end position="204"/>
    </location>
</feature>
<feature type="compositionally biased region" description="Low complexity" evidence="1">
    <location>
        <begin position="1065"/>
        <end position="1078"/>
    </location>
</feature>
<evidence type="ECO:0000256" key="1">
    <source>
        <dbReference type="SAM" id="MobiDB-lite"/>
    </source>
</evidence>
<gene>
    <name evidence="2" type="ORF">D6C78_03621</name>
</gene>
<feature type="region of interest" description="Disordered" evidence="1">
    <location>
        <begin position="116"/>
        <end position="462"/>
    </location>
</feature>
<feature type="compositionally biased region" description="Gly residues" evidence="1">
    <location>
        <begin position="67"/>
        <end position="77"/>
    </location>
</feature>
<sequence length="1856" mass="197043">MSNNDLQSILARHNLKGINVANFSQPRAHQPTASRPQPYQYPAPVPQPQQVYQYPAVARQQWAPPSLGGGGVQGGQGQVQFRPSSAWPSAPQPQYTIDPRHYSYNIWGKAPVYSLTGENEEENEESEDEGEGEGEEAEAGDDATAAAEVEIDAGAKAEESIDAEKAGTQHIVTDEPTEKTNNILPAEPSPEDSATPVAEETAAEPAKEEPIPEPPSENPPSGPIQADTQPAVAEEPPVAPSSEGEAAISATTSPEPDPVPEASQDSAVPAAAEEEVHVAEPATEDPVSSGNADADAQASEEDIEVVHALAEEQASEEPAIAAVLQDDEDTTADTVVTVDMTEISNSQEEAVPGAEVIEDAAETPKPAGDTLTVDDPPEDSPSQDSSTADPPPMDSPDKTTAENDPPSAEPSPADQDTETIPEPEPQIDVTSAPEPDSGVVEEPTIEAVEQQPPATEIEDQPVEVVEAVDSANSNDESAVIVIDVGGEEASADDTVVIVDVPPSNSDEIIDVPPPPPPAPHVTIAEPMRPSKVSSKKKYSKSSKSRQPEKPKEVKPVEIIPLKEGRPRTAAKSKGKVKKSRGKVVEKAMKVFEDSPPPPPLVVAVPEDAVIDVPPPAPSPPPAESIIEVAGVEKMQLIDAVDENKNIEETAAEVETPSPEVESTAASPEEEVAGHQGQDTVAESSSSCSSDPEPAAEPISTSSSDVSNAMVEQADSITVELPEAVQEVAVSAEPPVEDLALADATTDETVGKDAIDGDAVETMSPAESPLEAMSPAIDDSESIVDQPCASVEEAMIGDDPATIEDGLAETSEETAPAETTELDVVDSAVENTVESIAMKVCSGPGDKAAISDEPVAENPELVAESAADLVESTEFVTSTEPVLESEAEIVIVDMIKGSSAGDQADTEVPVLAHVIPDAEPNTDDAHDGALVVVVHPEVEEGIDTDAGILPEAPMPPGSQLSEAEGESGGEDEDGGEEQQTMSGEPTTVLIDREEAEKFPGPQAADAVEMEATDVPNPVEGDPMSVANSSTVRPEAEKVEASDQSEPVGAKPDDQEDATPVSPVETPDAAADIPPADQDALSVHATQESETNSSSNTYHPPEVVAIKSDDQVHENDKVEAEPIHIETPEEPKSEAKDASPPAEEAESPDIGDNSQAPPDQKLEDEATELVEKAVDPDVAGDDVDEGEKQETPETVAEQESGEDTGATEEPAPTEQEAVVVAVAGAPEQLPTENDATTSEGTSQPAADEPAAQDPAVDQAVIEEPAAAEVREPVTDAAVEEPAVDKLAADAIEEPVMPEPAVEDHALHKEASEPVADDPTGTVPCETITEQSVINDLEVSAEDKPPEEVAQTTTDYIPEAPAKTTVEDPEEANNAASSTEGTVGQEEGGTISNKPSLQVLVEDVQSSSAKALLEERTAPNLSDHGDHQDQDPVPTESVVEKLLEPDEEPSPRLPSIAGAAEDAQEAAKPEPSASSHGFAAREEENFGPQDSISERGQSMGEPQLGSVYTEHQFVAEMSGALPPKSAAPSGSIPYPPSRVSGRGPPAGPASIHPSKPSVHEPVASSSTSKQPSRASPPKDKRRSVHSTRTKVKDVSRPTGDPKAPVEITRRTTIKTTPPTNFLGMRSSGSKSSRQPSNIDDLKRQADDLAAREKETRRKIAEAEQRAEIADRARKLREQEAKLAFLHQAEAAAAKKEERRKREREERESESARLRHEEAKQESSRNTEPERAARRHGRRHGDRVSESHRRHRDERPRAGKHSSSHRDEQVREQSPHPQPSSQPQPREPRVPKVRRYRTEEIGTERRRTEVEDTGEEVYTREQPEPSRRPEERRRRSHRESRKEEKPKGLFGSLKSVFKKL</sequence>
<feature type="compositionally biased region" description="Basic and acidic residues" evidence="1">
    <location>
        <begin position="1636"/>
        <end position="1663"/>
    </location>
</feature>
<feature type="compositionally biased region" description="Basic and acidic residues" evidence="1">
    <location>
        <begin position="545"/>
        <end position="566"/>
    </location>
</feature>
<dbReference type="Proteomes" id="UP000308724">
    <property type="component" value="Unassembled WGS sequence"/>
</dbReference>
<feature type="compositionally biased region" description="Basic residues" evidence="1">
    <location>
        <begin position="1576"/>
        <end position="1586"/>
    </location>
</feature>
<feature type="compositionally biased region" description="Acidic residues" evidence="1">
    <location>
        <begin position="118"/>
        <end position="141"/>
    </location>
</feature>
<feature type="compositionally biased region" description="Acidic residues" evidence="1">
    <location>
        <begin position="962"/>
        <end position="975"/>
    </location>
</feature>
<feature type="compositionally biased region" description="Low complexity" evidence="1">
    <location>
        <begin position="681"/>
        <end position="697"/>
    </location>
</feature>
<feature type="region of interest" description="Disordered" evidence="1">
    <location>
        <begin position="25"/>
        <end position="47"/>
    </location>
</feature>
<feature type="compositionally biased region" description="Low complexity" evidence="1">
    <location>
        <begin position="1376"/>
        <end position="1387"/>
    </location>
</feature>
<feature type="compositionally biased region" description="Low complexity" evidence="1">
    <location>
        <begin position="78"/>
        <end position="94"/>
    </location>
</feature>
<feature type="compositionally biased region" description="Polar residues" evidence="1">
    <location>
        <begin position="25"/>
        <end position="35"/>
    </location>
</feature>
<feature type="compositionally biased region" description="Pro residues" evidence="1">
    <location>
        <begin position="212"/>
        <end position="222"/>
    </location>
</feature>
<name>A0A4T0C0P5_AURPU</name>
<feature type="region of interest" description="Disordered" evidence="1">
    <location>
        <begin position="1330"/>
        <end position="1663"/>
    </location>
</feature>
<feature type="compositionally biased region" description="Polar residues" evidence="1">
    <location>
        <begin position="1560"/>
        <end position="1570"/>
    </location>
</feature>
<feature type="compositionally biased region" description="Basic and acidic residues" evidence="1">
    <location>
        <begin position="1105"/>
        <end position="1135"/>
    </location>
</feature>
<comment type="caution">
    <text evidence="2">The sequence shown here is derived from an EMBL/GenBank/DDBJ whole genome shotgun (WGS) entry which is preliminary data.</text>
</comment>
<organism evidence="2 3">
    <name type="scientific">Aureobasidium pullulans</name>
    <name type="common">Black yeast</name>
    <name type="synonym">Pullularia pullulans</name>
    <dbReference type="NCBI Taxonomy" id="5580"/>
    <lineage>
        <taxon>Eukaryota</taxon>
        <taxon>Fungi</taxon>
        <taxon>Dikarya</taxon>
        <taxon>Ascomycota</taxon>
        <taxon>Pezizomycotina</taxon>
        <taxon>Dothideomycetes</taxon>
        <taxon>Dothideomycetidae</taxon>
        <taxon>Dothideales</taxon>
        <taxon>Saccotheciaceae</taxon>
        <taxon>Aureobasidium</taxon>
    </lineage>
</organism>
<feature type="compositionally biased region" description="Basic and acidic residues" evidence="1">
    <location>
        <begin position="1813"/>
        <end position="1829"/>
    </location>
</feature>
<feature type="compositionally biased region" description="Basic and acidic residues" evidence="1">
    <location>
        <begin position="1409"/>
        <end position="1427"/>
    </location>
</feature>
<feature type="compositionally biased region" description="Polar residues" evidence="1">
    <location>
        <begin position="1228"/>
        <end position="1240"/>
    </location>
</feature>
<feature type="compositionally biased region" description="Basic residues" evidence="1">
    <location>
        <begin position="568"/>
        <end position="581"/>
    </location>
</feature>
<feature type="region of interest" description="Disordered" evidence="1">
    <location>
        <begin position="503"/>
        <end position="582"/>
    </location>
</feature>
<feature type="region of interest" description="Disordered" evidence="1">
    <location>
        <begin position="641"/>
        <end position="714"/>
    </location>
</feature>
<feature type="compositionally biased region" description="Low complexity" evidence="1">
    <location>
        <begin position="1241"/>
        <end position="1265"/>
    </location>
</feature>
<feature type="compositionally biased region" description="Basic and acidic residues" evidence="1">
    <location>
        <begin position="1699"/>
        <end position="1728"/>
    </location>
</feature>
<feature type="compositionally biased region" description="Low complexity" evidence="1">
    <location>
        <begin position="1623"/>
        <end position="1633"/>
    </location>
</feature>